<name>A0ACC2ELR0_DIPCM</name>
<evidence type="ECO:0000313" key="2">
    <source>
        <dbReference type="Proteomes" id="UP001162992"/>
    </source>
</evidence>
<sequence length="137" mass="16077">MHSTQTRRLEAKSSYILIHNNHFFYKLIISFTFRSFDFPIAFIHNWKRISKFGRKLDMGSSKKMNARLRVIVFWYFAQTMVFEKSVSASRMLGALPKLGSSTSIMDHMYKTHAVEGIEPEQQISKPSLEPEYSFRQS</sequence>
<gene>
    <name evidence="1" type="ORF">O6H91_02G148800</name>
</gene>
<protein>
    <submittedName>
        <fullName evidence="1">Uncharacterized protein</fullName>
    </submittedName>
</protein>
<dbReference type="EMBL" id="CM055093">
    <property type="protein sequence ID" value="KAJ7567459.1"/>
    <property type="molecule type" value="Genomic_DNA"/>
</dbReference>
<dbReference type="Proteomes" id="UP001162992">
    <property type="component" value="Chromosome 2"/>
</dbReference>
<comment type="caution">
    <text evidence="1">The sequence shown here is derived from an EMBL/GenBank/DDBJ whole genome shotgun (WGS) entry which is preliminary data.</text>
</comment>
<reference evidence="2" key="1">
    <citation type="journal article" date="2024" name="Proc. Natl. Acad. Sci. U.S.A.">
        <title>Extraordinary preservation of gene collinearity over three hundred million years revealed in homosporous lycophytes.</title>
        <authorList>
            <person name="Li C."/>
            <person name="Wickell D."/>
            <person name="Kuo L.Y."/>
            <person name="Chen X."/>
            <person name="Nie B."/>
            <person name="Liao X."/>
            <person name="Peng D."/>
            <person name="Ji J."/>
            <person name="Jenkins J."/>
            <person name="Williams M."/>
            <person name="Shu S."/>
            <person name="Plott C."/>
            <person name="Barry K."/>
            <person name="Rajasekar S."/>
            <person name="Grimwood J."/>
            <person name="Han X."/>
            <person name="Sun S."/>
            <person name="Hou Z."/>
            <person name="He W."/>
            <person name="Dai G."/>
            <person name="Sun C."/>
            <person name="Schmutz J."/>
            <person name="Leebens-Mack J.H."/>
            <person name="Li F.W."/>
            <person name="Wang L."/>
        </authorList>
    </citation>
    <scope>NUCLEOTIDE SEQUENCE [LARGE SCALE GENOMIC DNA]</scope>
    <source>
        <strain evidence="2">cv. PW_Plant_1</strain>
    </source>
</reference>
<organism evidence="1 2">
    <name type="scientific">Diphasiastrum complanatum</name>
    <name type="common">Issler's clubmoss</name>
    <name type="synonym">Lycopodium complanatum</name>
    <dbReference type="NCBI Taxonomy" id="34168"/>
    <lineage>
        <taxon>Eukaryota</taxon>
        <taxon>Viridiplantae</taxon>
        <taxon>Streptophyta</taxon>
        <taxon>Embryophyta</taxon>
        <taxon>Tracheophyta</taxon>
        <taxon>Lycopodiopsida</taxon>
        <taxon>Lycopodiales</taxon>
        <taxon>Lycopodiaceae</taxon>
        <taxon>Lycopodioideae</taxon>
        <taxon>Diphasiastrum</taxon>
    </lineage>
</organism>
<keyword evidence="2" id="KW-1185">Reference proteome</keyword>
<proteinExistence type="predicted"/>
<accession>A0ACC2ELR0</accession>
<evidence type="ECO:0000313" key="1">
    <source>
        <dbReference type="EMBL" id="KAJ7567459.1"/>
    </source>
</evidence>